<dbReference type="GO" id="GO:0055085">
    <property type="term" value="P:transmembrane transport"/>
    <property type="evidence" value="ECO:0007669"/>
    <property type="project" value="InterPro"/>
</dbReference>
<feature type="transmembrane region" description="Helical" evidence="7">
    <location>
        <begin position="198"/>
        <end position="223"/>
    </location>
</feature>
<feature type="domain" description="ABC transmembrane type-1" evidence="8">
    <location>
        <begin position="67"/>
        <end position="281"/>
    </location>
</feature>
<evidence type="ECO:0000256" key="2">
    <source>
        <dbReference type="ARBA" id="ARBA00022448"/>
    </source>
</evidence>
<dbReference type="OrthoDB" id="3265694at2"/>
<dbReference type="CDD" id="cd06261">
    <property type="entry name" value="TM_PBP2"/>
    <property type="match status" value="1"/>
</dbReference>
<dbReference type="PROSITE" id="PS50928">
    <property type="entry name" value="ABC_TM1"/>
    <property type="match status" value="1"/>
</dbReference>
<keyword evidence="2 7" id="KW-0813">Transport</keyword>
<keyword evidence="10" id="KW-1185">Reference proteome</keyword>
<comment type="caution">
    <text evidence="9">The sequence shown here is derived from an EMBL/GenBank/DDBJ whole genome shotgun (WGS) entry which is preliminary data.</text>
</comment>
<dbReference type="RefSeq" id="WP_109093874.1">
    <property type="nucleotide sequence ID" value="NZ_QETB01000004.1"/>
</dbReference>
<keyword evidence="6 7" id="KW-0472">Membrane</keyword>
<feature type="transmembrane region" description="Helical" evidence="7">
    <location>
        <begin position="12"/>
        <end position="35"/>
    </location>
</feature>
<gene>
    <name evidence="9" type="ORF">DD236_08125</name>
</gene>
<dbReference type="InterPro" id="IPR000515">
    <property type="entry name" value="MetI-like"/>
</dbReference>
<dbReference type="GO" id="GO:0005886">
    <property type="term" value="C:plasma membrane"/>
    <property type="evidence" value="ECO:0007669"/>
    <property type="project" value="UniProtKB-SubCell"/>
</dbReference>
<evidence type="ECO:0000256" key="4">
    <source>
        <dbReference type="ARBA" id="ARBA00022692"/>
    </source>
</evidence>
<sequence length="290" mass="32311">MRNTSNRLTPYLYILPIVLLGGVLIYFSIGFTFLASLTDWNGLTKYEFVGFQNYIDLFSDRTFRRATLNTVIFMVITVAVQAALGLLVAVICKERMPGSNFFKAVFFLPIAMAPAIIATVFRYMLETNYGSFNETLRSIGLLGEGEVIQWLGADLGVWSIIAINIFQWMGFSMMIYFSSLMAIPNDIYEAARIDGAGWWRTLWSITIPSLRGTTSVLIILGIVGSLKTFDIVWLTTGGGPGNATQFLTTYLYQTRGDREAGYSSSIGVIILLIAFLLSLIQLRVNSRKDA</sequence>
<feature type="transmembrane region" description="Helical" evidence="7">
    <location>
        <begin position="104"/>
        <end position="125"/>
    </location>
</feature>
<reference evidence="10" key="1">
    <citation type="submission" date="2018-05" db="EMBL/GenBank/DDBJ databases">
        <authorList>
            <person name="Li Y."/>
        </authorList>
    </citation>
    <scope>NUCLEOTIDE SEQUENCE [LARGE SCALE GENOMIC DNA]</scope>
    <source>
        <strain evidence="10">sk1b4</strain>
    </source>
</reference>
<evidence type="ECO:0000313" key="10">
    <source>
        <dbReference type="Proteomes" id="UP000245283"/>
    </source>
</evidence>
<organism evidence="9 10">
    <name type="scientific">Ancrocorticia populi</name>
    <dbReference type="NCBI Taxonomy" id="2175228"/>
    <lineage>
        <taxon>Bacteria</taxon>
        <taxon>Bacillati</taxon>
        <taxon>Actinomycetota</taxon>
        <taxon>Actinomycetes</taxon>
        <taxon>Actinomycetales</taxon>
        <taxon>Actinomycetaceae</taxon>
        <taxon>Ancrocorticia</taxon>
    </lineage>
</organism>
<dbReference type="AlphaFoldDB" id="A0A2V1K783"/>
<comment type="subcellular location">
    <subcellularLocation>
        <location evidence="1 7">Cell membrane</location>
        <topology evidence="1 7">Multi-pass membrane protein</topology>
    </subcellularLocation>
</comment>
<feature type="transmembrane region" description="Helical" evidence="7">
    <location>
        <begin position="155"/>
        <end position="177"/>
    </location>
</feature>
<comment type="similarity">
    <text evidence="7">Belongs to the binding-protein-dependent transport system permease family.</text>
</comment>
<protein>
    <submittedName>
        <fullName evidence="9">Sugar ABC transporter permease</fullName>
    </submittedName>
</protein>
<dbReference type="Gene3D" id="1.10.3720.10">
    <property type="entry name" value="MetI-like"/>
    <property type="match status" value="1"/>
</dbReference>
<feature type="transmembrane region" description="Helical" evidence="7">
    <location>
        <begin position="71"/>
        <end position="92"/>
    </location>
</feature>
<dbReference type="InterPro" id="IPR035906">
    <property type="entry name" value="MetI-like_sf"/>
</dbReference>
<evidence type="ECO:0000256" key="6">
    <source>
        <dbReference type="ARBA" id="ARBA00023136"/>
    </source>
</evidence>
<evidence type="ECO:0000256" key="5">
    <source>
        <dbReference type="ARBA" id="ARBA00022989"/>
    </source>
</evidence>
<dbReference type="PANTHER" id="PTHR30193:SF37">
    <property type="entry name" value="INNER MEMBRANE ABC TRANSPORTER PERMEASE PROTEIN YCJO"/>
    <property type="match status" value="1"/>
</dbReference>
<dbReference type="Proteomes" id="UP000245283">
    <property type="component" value="Unassembled WGS sequence"/>
</dbReference>
<keyword evidence="4 7" id="KW-0812">Transmembrane</keyword>
<name>A0A2V1K783_9ACTO</name>
<keyword evidence="3" id="KW-1003">Cell membrane</keyword>
<proteinExistence type="inferred from homology"/>
<dbReference type="Pfam" id="PF00528">
    <property type="entry name" value="BPD_transp_1"/>
    <property type="match status" value="1"/>
</dbReference>
<feature type="transmembrane region" description="Helical" evidence="7">
    <location>
        <begin position="260"/>
        <end position="280"/>
    </location>
</feature>
<dbReference type="SUPFAM" id="SSF161098">
    <property type="entry name" value="MetI-like"/>
    <property type="match status" value="1"/>
</dbReference>
<evidence type="ECO:0000256" key="1">
    <source>
        <dbReference type="ARBA" id="ARBA00004651"/>
    </source>
</evidence>
<evidence type="ECO:0000259" key="8">
    <source>
        <dbReference type="PROSITE" id="PS50928"/>
    </source>
</evidence>
<keyword evidence="5 7" id="KW-1133">Transmembrane helix</keyword>
<dbReference type="PANTHER" id="PTHR30193">
    <property type="entry name" value="ABC TRANSPORTER PERMEASE PROTEIN"/>
    <property type="match status" value="1"/>
</dbReference>
<evidence type="ECO:0000313" key="9">
    <source>
        <dbReference type="EMBL" id="PWF26047.1"/>
    </source>
</evidence>
<evidence type="ECO:0000256" key="7">
    <source>
        <dbReference type="RuleBase" id="RU363032"/>
    </source>
</evidence>
<evidence type="ECO:0000256" key="3">
    <source>
        <dbReference type="ARBA" id="ARBA00022475"/>
    </source>
</evidence>
<dbReference type="InterPro" id="IPR051393">
    <property type="entry name" value="ABC_transporter_permease"/>
</dbReference>
<accession>A0A2V1K783</accession>
<dbReference type="EMBL" id="QETB01000004">
    <property type="protein sequence ID" value="PWF26047.1"/>
    <property type="molecule type" value="Genomic_DNA"/>
</dbReference>